<dbReference type="Proteomes" id="UP000006729">
    <property type="component" value="Chromosome 4"/>
</dbReference>
<gene>
    <name evidence="1" type="ORF">POPTR_004G009700</name>
</gene>
<reference evidence="1 2" key="1">
    <citation type="journal article" date="2006" name="Science">
        <title>The genome of black cottonwood, Populus trichocarpa (Torr. &amp; Gray).</title>
        <authorList>
            <person name="Tuskan G.A."/>
            <person name="Difazio S."/>
            <person name="Jansson S."/>
            <person name="Bohlmann J."/>
            <person name="Grigoriev I."/>
            <person name="Hellsten U."/>
            <person name="Putnam N."/>
            <person name="Ralph S."/>
            <person name="Rombauts S."/>
            <person name="Salamov A."/>
            <person name="Schein J."/>
            <person name="Sterck L."/>
            <person name="Aerts A."/>
            <person name="Bhalerao R.R."/>
            <person name="Bhalerao R.P."/>
            <person name="Blaudez D."/>
            <person name="Boerjan W."/>
            <person name="Brun A."/>
            <person name="Brunner A."/>
            <person name="Busov V."/>
            <person name="Campbell M."/>
            <person name="Carlson J."/>
            <person name="Chalot M."/>
            <person name="Chapman J."/>
            <person name="Chen G.L."/>
            <person name="Cooper D."/>
            <person name="Coutinho P.M."/>
            <person name="Couturier J."/>
            <person name="Covert S."/>
            <person name="Cronk Q."/>
            <person name="Cunningham R."/>
            <person name="Davis J."/>
            <person name="Degroeve S."/>
            <person name="Dejardin A."/>
            <person name="Depamphilis C."/>
            <person name="Detter J."/>
            <person name="Dirks B."/>
            <person name="Dubchak I."/>
            <person name="Duplessis S."/>
            <person name="Ehlting J."/>
            <person name="Ellis B."/>
            <person name="Gendler K."/>
            <person name="Goodstein D."/>
            <person name="Gribskov M."/>
            <person name="Grimwood J."/>
            <person name="Groover A."/>
            <person name="Gunter L."/>
            <person name="Hamberger B."/>
            <person name="Heinze B."/>
            <person name="Helariutta Y."/>
            <person name="Henrissat B."/>
            <person name="Holligan D."/>
            <person name="Holt R."/>
            <person name="Huang W."/>
            <person name="Islam-Faridi N."/>
            <person name="Jones S."/>
            <person name="Jones-Rhoades M."/>
            <person name="Jorgensen R."/>
            <person name="Joshi C."/>
            <person name="Kangasjarvi J."/>
            <person name="Karlsson J."/>
            <person name="Kelleher C."/>
            <person name="Kirkpatrick R."/>
            <person name="Kirst M."/>
            <person name="Kohler A."/>
            <person name="Kalluri U."/>
            <person name="Larimer F."/>
            <person name="Leebens-Mack J."/>
            <person name="Leple J.C."/>
            <person name="Locascio P."/>
            <person name="Lou Y."/>
            <person name="Lucas S."/>
            <person name="Martin F."/>
            <person name="Montanini B."/>
            <person name="Napoli C."/>
            <person name="Nelson D.R."/>
            <person name="Nelson C."/>
            <person name="Nieminen K."/>
            <person name="Nilsson O."/>
            <person name="Pereda V."/>
            <person name="Peter G."/>
            <person name="Philippe R."/>
            <person name="Pilate G."/>
            <person name="Poliakov A."/>
            <person name="Razumovskaya J."/>
            <person name="Richardson P."/>
            <person name="Rinaldi C."/>
            <person name="Ritland K."/>
            <person name="Rouze P."/>
            <person name="Ryaboy D."/>
            <person name="Schmutz J."/>
            <person name="Schrader J."/>
            <person name="Segerman B."/>
            <person name="Shin H."/>
            <person name="Siddiqui A."/>
            <person name="Sterky F."/>
            <person name="Terry A."/>
            <person name="Tsai C.J."/>
            <person name="Uberbacher E."/>
            <person name="Unneberg P."/>
            <person name="Vahala J."/>
            <person name="Wall K."/>
            <person name="Wessler S."/>
            <person name="Yang G."/>
            <person name="Yin T."/>
            <person name="Douglas C."/>
            <person name="Marra M."/>
            <person name="Sandberg G."/>
            <person name="Van de Peer Y."/>
            <person name="Rokhsar D."/>
        </authorList>
    </citation>
    <scope>NUCLEOTIDE SEQUENCE [LARGE SCALE GENOMIC DNA]</scope>
    <source>
        <strain evidence="2">cv. Nisqually</strain>
    </source>
</reference>
<protein>
    <submittedName>
        <fullName evidence="1">Uncharacterized protein</fullName>
    </submittedName>
</protein>
<organism evidence="1 2">
    <name type="scientific">Populus trichocarpa</name>
    <name type="common">Western balsam poplar</name>
    <name type="synonym">Populus balsamifera subsp. trichocarpa</name>
    <dbReference type="NCBI Taxonomy" id="3694"/>
    <lineage>
        <taxon>Eukaryota</taxon>
        <taxon>Viridiplantae</taxon>
        <taxon>Streptophyta</taxon>
        <taxon>Embryophyta</taxon>
        <taxon>Tracheophyta</taxon>
        <taxon>Spermatophyta</taxon>
        <taxon>Magnoliopsida</taxon>
        <taxon>eudicotyledons</taxon>
        <taxon>Gunneridae</taxon>
        <taxon>Pentapetalae</taxon>
        <taxon>rosids</taxon>
        <taxon>fabids</taxon>
        <taxon>Malpighiales</taxon>
        <taxon>Salicaceae</taxon>
        <taxon>Saliceae</taxon>
        <taxon>Populus</taxon>
    </lineage>
</organism>
<evidence type="ECO:0000313" key="1">
    <source>
        <dbReference type="EMBL" id="PNT38994.1"/>
    </source>
</evidence>
<dbReference type="InParanoid" id="B9NBI5"/>
<accession>B9NBI5</accession>
<proteinExistence type="predicted"/>
<name>B9NBI5_POPTR</name>
<dbReference type="HOGENOM" id="CLU_3109961_0_0_1"/>
<dbReference type="EMBL" id="CM009293">
    <property type="protein sequence ID" value="PNT38994.1"/>
    <property type="molecule type" value="Genomic_DNA"/>
</dbReference>
<keyword evidence="2" id="KW-1185">Reference proteome</keyword>
<sequence length="51" mass="5322">MVCYRKAPSGKLVEISLISVAKDGGSNAGFSLPSAAVDFIPQENPASKRDV</sequence>
<evidence type="ECO:0000313" key="2">
    <source>
        <dbReference type="Proteomes" id="UP000006729"/>
    </source>
</evidence>
<dbReference type="AlphaFoldDB" id="B9NBI5"/>